<sequence length="358" mass="39864">MNNNKLKLFFAALALTAFGCSCNHKPDSSATDYTITPDAGTNYKAGDKIDIKVGYPAGSKVDSVVYLLDSAKIASSKDTAGISIKTDTIGLGIRMITAKVYEAGKSNEVTTNILLLAAKAPARYTYKVEKVFPHDTAAYTEGLQYTDGVLYESLGEKGHSSIRKVDLNTGKVLQETKLDTQYFGEGLSVVGDKVIQLTYREKVGFVYDKNTLKLLNNFTNNVGPEGWGMCYDGNKLYMDDSTNRLWFLDKNNYRPIGHVDVCDDKQQIDSINELEYINGKIYANVYQTDNILVINPKTGAVEQVIDMKEIYPVASRPKDRDWDNNVLNGIAWDAKGQRLFVTGKKWPHLYQVKFVPVP</sequence>
<dbReference type="InterPro" id="IPR007788">
    <property type="entry name" value="QCT"/>
</dbReference>
<reference evidence="2" key="1">
    <citation type="submission" date="2016-10" db="EMBL/GenBank/DDBJ databases">
        <authorList>
            <person name="Varghese N."/>
            <person name="Submissions S."/>
        </authorList>
    </citation>
    <scope>NUCLEOTIDE SEQUENCE [LARGE SCALE GENOMIC DNA]</scope>
    <source>
        <strain evidence="2">Gh-48</strain>
    </source>
</reference>
<evidence type="ECO:0000313" key="1">
    <source>
        <dbReference type="EMBL" id="SEO21782.1"/>
    </source>
</evidence>
<dbReference type="GO" id="GO:0016603">
    <property type="term" value="F:glutaminyl-peptide cyclotransferase activity"/>
    <property type="evidence" value="ECO:0007669"/>
    <property type="project" value="InterPro"/>
</dbReference>
<protein>
    <submittedName>
        <fullName evidence="1">Glutamine cyclotransferase</fullName>
    </submittedName>
</protein>
<gene>
    <name evidence="1" type="ORF">SAMN05192574_106124</name>
</gene>
<keyword evidence="1" id="KW-0808">Transferase</keyword>
<dbReference type="PANTHER" id="PTHR31270:SF1">
    <property type="entry name" value="GLUTAMINYL-PEPTIDE CYCLOTRANSFERASE"/>
    <property type="match status" value="1"/>
</dbReference>
<dbReference type="PANTHER" id="PTHR31270">
    <property type="entry name" value="GLUTAMINYL-PEPTIDE CYCLOTRANSFERASE"/>
    <property type="match status" value="1"/>
</dbReference>
<dbReference type="InterPro" id="IPR015943">
    <property type="entry name" value="WD40/YVTN_repeat-like_dom_sf"/>
</dbReference>
<dbReference type="RefSeq" id="WP_091212955.1">
    <property type="nucleotide sequence ID" value="NZ_FOCL01000006.1"/>
</dbReference>
<dbReference type="AlphaFoldDB" id="A0A1H8MWT1"/>
<organism evidence="1 2">
    <name type="scientific">Mucilaginibacter gossypiicola</name>
    <dbReference type="NCBI Taxonomy" id="551995"/>
    <lineage>
        <taxon>Bacteria</taxon>
        <taxon>Pseudomonadati</taxon>
        <taxon>Bacteroidota</taxon>
        <taxon>Sphingobacteriia</taxon>
        <taxon>Sphingobacteriales</taxon>
        <taxon>Sphingobacteriaceae</taxon>
        <taxon>Mucilaginibacter</taxon>
    </lineage>
</organism>
<dbReference type="STRING" id="551995.SAMN05192574_106124"/>
<dbReference type="InterPro" id="IPR011044">
    <property type="entry name" value="Quino_amine_DH_bsu"/>
</dbReference>
<accession>A0A1H8MWT1</accession>
<name>A0A1H8MWT1_9SPHI</name>
<dbReference type="Gene3D" id="2.130.10.10">
    <property type="entry name" value="YVTN repeat-like/Quinoprotein amine dehydrogenase"/>
    <property type="match status" value="1"/>
</dbReference>
<evidence type="ECO:0000313" key="2">
    <source>
        <dbReference type="Proteomes" id="UP000198942"/>
    </source>
</evidence>
<dbReference type="SUPFAM" id="SSF50969">
    <property type="entry name" value="YVTN repeat-like/Quinoprotein amine dehydrogenase"/>
    <property type="match status" value="1"/>
</dbReference>
<dbReference type="EMBL" id="FOCL01000006">
    <property type="protein sequence ID" value="SEO21782.1"/>
    <property type="molecule type" value="Genomic_DNA"/>
</dbReference>
<dbReference type="Pfam" id="PF05096">
    <property type="entry name" value="Glu_cyclase_2"/>
    <property type="match status" value="1"/>
</dbReference>
<proteinExistence type="predicted"/>
<keyword evidence="2" id="KW-1185">Reference proteome</keyword>
<dbReference type="OrthoDB" id="9783700at2"/>
<dbReference type="PROSITE" id="PS51257">
    <property type="entry name" value="PROKAR_LIPOPROTEIN"/>
    <property type="match status" value="1"/>
</dbReference>
<dbReference type="Proteomes" id="UP000198942">
    <property type="component" value="Unassembled WGS sequence"/>
</dbReference>